<proteinExistence type="predicted"/>
<dbReference type="OrthoDB" id="3268838at2759"/>
<name>A0A166SS06_9AGAM</name>
<reference evidence="1 2" key="1">
    <citation type="journal article" date="2016" name="Mol. Biol. Evol.">
        <title>Comparative Genomics of Early-Diverging Mushroom-Forming Fungi Provides Insights into the Origins of Lignocellulose Decay Capabilities.</title>
        <authorList>
            <person name="Nagy L.G."/>
            <person name="Riley R."/>
            <person name="Tritt A."/>
            <person name="Adam C."/>
            <person name="Daum C."/>
            <person name="Floudas D."/>
            <person name="Sun H."/>
            <person name="Yadav J.S."/>
            <person name="Pangilinan J."/>
            <person name="Larsson K.H."/>
            <person name="Matsuura K."/>
            <person name="Barry K."/>
            <person name="Labutti K."/>
            <person name="Kuo R."/>
            <person name="Ohm R.A."/>
            <person name="Bhattacharya S.S."/>
            <person name="Shirouzu T."/>
            <person name="Yoshinaga Y."/>
            <person name="Martin F.M."/>
            <person name="Grigoriev I.V."/>
            <person name="Hibbett D.S."/>
        </authorList>
    </citation>
    <scope>NUCLEOTIDE SEQUENCE [LARGE SCALE GENOMIC DNA]</scope>
    <source>
        <strain evidence="1 2">CBS 109695</strain>
    </source>
</reference>
<sequence>MRAGDHAWGWGRPWGARNVYGTRERNRARSCGLGMYTQGGRLGSWLGTSVRAGHMWAAGTPPNLFDSWTPPRKELVEIGESAELLAYLKDMDCVESIFELIQCSSEITEKLLAAVRMFEQFIKLSPSVLYNWCPVPLILGVLESDHIREPGLYSSSPSTSNIGYCRLQELPSSERGMFESWLDVSTLSVLCGKQLEQSVVACRYRTLDDNGHGHLNLGEARCEDEWFDVTMVHAWVGGKDNGATDALNHLPDSGCNIKVEHSEVMASIKKVDLIQLARLPMHGHSLHPVALTQPARMCTQTPQPHPVSSCALNHVTPHHPCRPAMLPAAKKAKGGRSNMIPGLEPLSPQHKPPKMHVCSLAGPSHVTFAEPMKEKESICCEGVIEDGWWIQTDAGGGQCAVSHTGDQASLVRAPPLAVLSTPAPVSSLAKSTLAGPLVNSRTPVGERRQGQGVKWFILDDTQCKPHVPMCHKFPHVGTGTTDISSIQMPEEQEGTIQTLLVELFLQGQPPDELFVLNIWADTTSKEIKVSTQGTRASQGKVYPLDSSATITQGKYSSQTPIYPPTLANNDPIQNHKLQLCGVKAHHRMLYCFS</sequence>
<protein>
    <submittedName>
        <fullName evidence="1">Uncharacterized protein</fullName>
    </submittedName>
</protein>
<dbReference type="Proteomes" id="UP000076532">
    <property type="component" value="Unassembled WGS sequence"/>
</dbReference>
<evidence type="ECO:0000313" key="1">
    <source>
        <dbReference type="EMBL" id="KZP29758.1"/>
    </source>
</evidence>
<dbReference type="EMBL" id="KV417497">
    <property type="protein sequence ID" value="KZP29758.1"/>
    <property type="molecule type" value="Genomic_DNA"/>
</dbReference>
<evidence type="ECO:0000313" key="2">
    <source>
        <dbReference type="Proteomes" id="UP000076532"/>
    </source>
</evidence>
<organism evidence="1 2">
    <name type="scientific">Athelia psychrophila</name>
    <dbReference type="NCBI Taxonomy" id="1759441"/>
    <lineage>
        <taxon>Eukaryota</taxon>
        <taxon>Fungi</taxon>
        <taxon>Dikarya</taxon>
        <taxon>Basidiomycota</taxon>
        <taxon>Agaricomycotina</taxon>
        <taxon>Agaricomycetes</taxon>
        <taxon>Agaricomycetidae</taxon>
        <taxon>Atheliales</taxon>
        <taxon>Atheliaceae</taxon>
        <taxon>Athelia</taxon>
    </lineage>
</organism>
<gene>
    <name evidence="1" type="ORF">FIBSPDRAFT_884780</name>
</gene>
<dbReference type="AlphaFoldDB" id="A0A166SS06"/>
<keyword evidence="2" id="KW-1185">Reference proteome</keyword>
<accession>A0A166SS06</accession>